<evidence type="ECO:0000313" key="3">
    <source>
        <dbReference type="Proteomes" id="UP000702544"/>
    </source>
</evidence>
<dbReference type="PROSITE" id="PS51257">
    <property type="entry name" value="PROKAR_LIPOPROTEIN"/>
    <property type="match status" value="1"/>
</dbReference>
<dbReference type="Proteomes" id="UP000702544">
    <property type="component" value="Unassembled WGS sequence"/>
</dbReference>
<protein>
    <recommendedName>
        <fullName evidence="4">Lipocalin-like domain-containing protein</fullName>
    </recommendedName>
</protein>
<gene>
    <name evidence="2" type="ORF">GWO12_00255</name>
</gene>
<sequence>MIITIWKRRLIVLCAALGPTAAACGDGGPLDVSGRWQAVRIEWTQNDQPVTLTVDGELQMGRFKLPTRPASFEPMIAAMGHVTIEVNQNVRELSGRVHADAEAPGPVLSQVGARPGSVVAEFSGRLVNDTLGTVTVVTPDGRQREIVLVIEADGDRVVARAVPVFGEADADAGDVVLERAQRM</sequence>
<dbReference type="AlphaFoldDB" id="A0AAE4Z4T6"/>
<evidence type="ECO:0008006" key="4">
    <source>
        <dbReference type="Google" id="ProtNLM"/>
    </source>
</evidence>
<comment type="caution">
    <text evidence="2">The sequence shown here is derived from an EMBL/GenBank/DDBJ whole genome shotgun (WGS) entry which is preliminary data.</text>
</comment>
<evidence type="ECO:0000256" key="1">
    <source>
        <dbReference type="SAM" id="SignalP"/>
    </source>
</evidence>
<feature type="chain" id="PRO_5042062023" description="Lipocalin-like domain-containing protein" evidence="1">
    <location>
        <begin position="25"/>
        <end position="183"/>
    </location>
</feature>
<name>A0AAE4Z4T6_9BACT</name>
<accession>A0AAE4Z4T6</accession>
<reference evidence="2 3" key="1">
    <citation type="submission" date="2020-01" db="EMBL/GenBank/DDBJ databases">
        <title>Genomes assembled from Gulf of Kutch pelagic sediment metagenomes.</title>
        <authorList>
            <person name="Chandrashekar M."/>
            <person name="Mahajan M.S."/>
            <person name="Dave K.J."/>
            <person name="Vatsa P."/>
            <person name="Nathani N.M."/>
        </authorList>
    </citation>
    <scope>NUCLEOTIDE SEQUENCE [LARGE SCALE GENOMIC DNA]</scope>
    <source>
        <strain evidence="2">KS3-K002</strain>
    </source>
</reference>
<organism evidence="2 3">
    <name type="scientific">Candidatus Kutchimonas denitrificans</name>
    <dbReference type="NCBI Taxonomy" id="3056748"/>
    <lineage>
        <taxon>Bacteria</taxon>
        <taxon>Pseudomonadati</taxon>
        <taxon>Gemmatimonadota</taxon>
        <taxon>Gemmatimonadia</taxon>
        <taxon>Candidatus Palauibacterales</taxon>
        <taxon>Candidatus Palauibacteraceae</taxon>
        <taxon>Candidatus Kutchimonas</taxon>
    </lineage>
</organism>
<feature type="signal peptide" evidence="1">
    <location>
        <begin position="1"/>
        <end position="24"/>
    </location>
</feature>
<proteinExistence type="predicted"/>
<dbReference type="EMBL" id="JAACAK010000002">
    <property type="protein sequence ID" value="NIR73538.1"/>
    <property type="molecule type" value="Genomic_DNA"/>
</dbReference>
<evidence type="ECO:0000313" key="2">
    <source>
        <dbReference type="EMBL" id="NIR73538.1"/>
    </source>
</evidence>
<keyword evidence="1" id="KW-0732">Signal</keyword>